<evidence type="ECO:0000313" key="3">
    <source>
        <dbReference type="Proteomes" id="UP000297948"/>
    </source>
</evidence>
<organism evidence="2 3">
    <name type="scientific">Streptomyces palmae</name>
    <dbReference type="NCBI Taxonomy" id="1701085"/>
    <lineage>
        <taxon>Bacteria</taxon>
        <taxon>Bacillati</taxon>
        <taxon>Actinomycetota</taxon>
        <taxon>Actinomycetes</taxon>
        <taxon>Kitasatosporales</taxon>
        <taxon>Streptomycetaceae</taxon>
        <taxon>Streptomyces</taxon>
    </lineage>
</organism>
<feature type="region of interest" description="Disordered" evidence="1">
    <location>
        <begin position="455"/>
        <end position="501"/>
    </location>
</feature>
<feature type="compositionally biased region" description="Basic and acidic residues" evidence="1">
    <location>
        <begin position="477"/>
        <end position="501"/>
    </location>
</feature>
<protein>
    <submittedName>
        <fullName evidence="2">Uncharacterized protein</fullName>
    </submittedName>
</protein>
<dbReference type="EMBL" id="SRID01000198">
    <property type="protein sequence ID" value="TGB03180.1"/>
    <property type="molecule type" value="Genomic_DNA"/>
</dbReference>
<keyword evidence="3" id="KW-1185">Reference proteome</keyword>
<dbReference type="RefSeq" id="WP_135340444.1">
    <property type="nucleotide sequence ID" value="NZ_JBHLTX010000026.1"/>
</dbReference>
<reference evidence="2 3" key="1">
    <citation type="submission" date="2019-03" db="EMBL/GenBank/DDBJ databases">
        <authorList>
            <person name="Gonzalez-Pimentel J.L."/>
        </authorList>
    </citation>
    <scope>NUCLEOTIDE SEQUENCE [LARGE SCALE GENOMIC DNA]</scope>
    <source>
        <strain evidence="2 3">JCM 31289</strain>
    </source>
</reference>
<accession>A0A4Z0H073</accession>
<dbReference type="OrthoDB" id="4763361at2"/>
<dbReference type="Proteomes" id="UP000297948">
    <property type="component" value="Unassembled WGS sequence"/>
</dbReference>
<sequence length="501" mass="55294">MGKFTFSDLLDLNLGKLSTAADDWKTMVGNLEKLRTTVYGGLVRKSDAARWEGLNASVTKDFVRSTAKEFLDLHMEAQSIYNILEDAHKELTYVQGQAKKIKADAAAGNTERDPADPGMMVLDNHDGTVQVTAICEKDSEIATSQRVKDLEKWYSDTLTGLVTYAAEIDAAVTRALKRSHGSDSYNAGHAKYTSLDEDQLPRAIKLASLGDDANDKQRAELRRLWQSLSPEARARLWTDHKDDLLAAGLLDPTVKRAAPDAGSGRHGAESPGLGESWTKTKMKLLAEGADWTGKPDASRNMVHYLENSGDPMKLPVDKMLSDDSDFRNRIEDDINARRNKWRMQALEEFRKNGGKPVAIRVETANNDFSFSKATDENWYYAVGSTRTNVTGVVTVVPDAHGNPKVGLDYQVNAWDRYNWDEGKGVSIGPLEIPDGEMGRMHKTGLAQEYDMAGSSSVKHYDLGGKTPSTQPLPAPDEPSRDGGRTDPNREQQKSRTDATTD</sequence>
<feature type="region of interest" description="Disordered" evidence="1">
    <location>
        <begin position="256"/>
        <end position="275"/>
    </location>
</feature>
<gene>
    <name evidence="2" type="ORF">E4099_19895</name>
</gene>
<evidence type="ECO:0000313" key="2">
    <source>
        <dbReference type="EMBL" id="TGB03180.1"/>
    </source>
</evidence>
<evidence type="ECO:0000256" key="1">
    <source>
        <dbReference type="SAM" id="MobiDB-lite"/>
    </source>
</evidence>
<comment type="caution">
    <text evidence="2">The sequence shown here is derived from an EMBL/GenBank/DDBJ whole genome shotgun (WGS) entry which is preliminary data.</text>
</comment>
<dbReference type="AlphaFoldDB" id="A0A4Z0H073"/>
<proteinExistence type="predicted"/>
<name>A0A4Z0H073_9ACTN</name>